<organism evidence="3 4">
    <name type="scientific">Musa acuminata subsp. malaccensis</name>
    <name type="common">Wild banana</name>
    <name type="synonym">Musa malaccensis</name>
    <dbReference type="NCBI Taxonomy" id="214687"/>
    <lineage>
        <taxon>Eukaryota</taxon>
        <taxon>Viridiplantae</taxon>
        <taxon>Streptophyta</taxon>
        <taxon>Embryophyta</taxon>
        <taxon>Tracheophyta</taxon>
        <taxon>Spermatophyta</taxon>
        <taxon>Magnoliopsida</taxon>
        <taxon>Liliopsida</taxon>
        <taxon>Zingiberales</taxon>
        <taxon>Musaceae</taxon>
        <taxon>Musa</taxon>
    </lineage>
</organism>
<keyword evidence="4" id="KW-1185">Reference proteome</keyword>
<name>A0A804IX20_MUSAM</name>
<protein>
    <submittedName>
        <fullName evidence="2">(wild Malaysian banana) hypothetical protein</fullName>
    </submittedName>
</protein>
<sequence length="286" mass="30569">MGGCFSSSTKTQEAKAAARTTTPRYPAGASLPPLPDADVEETVKEVLSETPRPPRQTPLPIRADQVATPKEVEINDEAVPLADRSSNGCDTRCEDASEVCSISAKSETLSGPTTPAEKRRAAATETGRRAARDDRSPVKYQKKRSVSGEFACRRDRSVAVGCGSGRSSPSPARRRSEHAAIGRTNSAREASARATRDPGERSNRRSVSPAAERAAELRQRGGQCRAPEAATARVKGSMKQISADEGERRFCGQREGTVDGGVVVSEGEQPESLENPLVSLECFIFL</sequence>
<reference evidence="3" key="2">
    <citation type="submission" date="2021-05" db="UniProtKB">
        <authorList>
            <consortium name="EnsemblPlants"/>
        </authorList>
    </citation>
    <scope>IDENTIFICATION</scope>
    <source>
        <strain evidence="3">subsp. malaccensis</strain>
    </source>
</reference>
<dbReference type="InParanoid" id="A0A804IX20"/>
<dbReference type="EMBL" id="HG996469">
    <property type="protein sequence ID" value="CAG1844224.1"/>
    <property type="molecule type" value="Genomic_DNA"/>
</dbReference>
<evidence type="ECO:0000313" key="4">
    <source>
        <dbReference type="Proteomes" id="UP000012960"/>
    </source>
</evidence>
<dbReference type="PANTHER" id="PTHR33871">
    <property type="entry name" value="OS05G0503100 PROTEIN-RELATED"/>
    <property type="match status" value="1"/>
</dbReference>
<dbReference type="AlphaFoldDB" id="A0A804IX20"/>
<dbReference type="Proteomes" id="UP000012960">
    <property type="component" value="Unplaced"/>
</dbReference>
<dbReference type="OMA" id="NCRIRIR"/>
<feature type="compositionally biased region" description="Low complexity" evidence="1">
    <location>
        <begin position="14"/>
        <end position="29"/>
    </location>
</feature>
<feature type="compositionally biased region" description="Basic and acidic residues" evidence="1">
    <location>
        <begin position="190"/>
        <end position="203"/>
    </location>
</feature>
<dbReference type="FunCoup" id="A0A804IX20">
    <property type="interactions" value="3"/>
</dbReference>
<proteinExistence type="predicted"/>
<feature type="compositionally biased region" description="Polar residues" evidence="1">
    <location>
        <begin position="1"/>
        <end position="11"/>
    </location>
</feature>
<evidence type="ECO:0000313" key="3">
    <source>
        <dbReference type="EnsemblPlants" id="Ma04_p34190.1"/>
    </source>
</evidence>
<feature type="region of interest" description="Disordered" evidence="1">
    <location>
        <begin position="100"/>
        <end position="247"/>
    </location>
</feature>
<dbReference type="PANTHER" id="PTHR33871:SF1">
    <property type="entry name" value="OS05G0503100 PROTEIN"/>
    <property type="match status" value="1"/>
</dbReference>
<accession>A0A804IX20</accession>
<dbReference type="OrthoDB" id="1922230at2759"/>
<reference evidence="2" key="1">
    <citation type="submission" date="2021-03" db="EMBL/GenBank/DDBJ databases">
        <authorList>
            <consortium name="Genoscope - CEA"/>
            <person name="William W."/>
        </authorList>
    </citation>
    <scope>NUCLEOTIDE SEQUENCE</scope>
    <source>
        <strain evidence="2">Doubled-haploid Pahang</strain>
    </source>
</reference>
<gene>
    <name evidence="2" type="ORF">GSMUA_140190.1</name>
</gene>
<feature type="compositionally biased region" description="Basic and acidic residues" evidence="1">
    <location>
        <begin position="116"/>
        <end position="137"/>
    </location>
</feature>
<dbReference type="Gramene" id="Ma04_t34190.1">
    <property type="protein sequence ID" value="Ma04_p34190.1"/>
    <property type="gene ID" value="Ma04_g34190"/>
</dbReference>
<evidence type="ECO:0000313" key="2">
    <source>
        <dbReference type="EMBL" id="CAG1844224.1"/>
    </source>
</evidence>
<dbReference type="EnsemblPlants" id="Ma04_t34190.1">
    <property type="protein sequence ID" value="Ma04_p34190.1"/>
    <property type="gene ID" value="Ma04_g34190"/>
</dbReference>
<evidence type="ECO:0000256" key="1">
    <source>
        <dbReference type="SAM" id="MobiDB-lite"/>
    </source>
</evidence>
<feature type="region of interest" description="Disordered" evidence="1">
    <location>
        <begin position="1"/>
        <end position="70"/>
    </location>
</feature>